<name>A0A6S7GCB3_PARCT</name>
<keyword evidence="2 7" id="KW-0349">Heme</keyword>
<dbReference type="PRINTS" id="PR00385">
    <property type="entry name" value="P450"/>
</dbReference>
<gene>
    <name evidence="9" type="ORF">PACLA_8A014769</name>
</gene>
<dbReference type="PANTHER" id="PTHR24289:SF1">
    <property type="entry name" value="STEROID 17-ALPHA-HYDROXYLASE_17,20 LYASE"/>
    <property type="match status" value="1"/>
</dbReference>
<keyword evidence="3 7" id="KW-0479">Metal-binding</keyword>
<keyword evidence="10" id="KW-1185">Reference proteome</keyword>
<dbReference type="OrthoDB" id="3934656at2759"/>
<evidence type="ECO:0000256" key="2">
    <source>
        <dbReference type="ARBA" id="ARBA00022617"/>
    </source>
</evidence>
<organism evidence="9 10">
    <name type="scientific">Paramuricea clavata</name>
    <name type="common">Red gorgonian</name>
    <name type="synonym">Violescent sea-whip</name>
    <dbReference type="NCBI Taxonomy" id="317549"/>
    <lineage>
        <taxon>Eukaryota</taxon>
        <taxon>Metazoa</taxon>
        <taxon>Cnidaria</taxon>
        <taxon>Anthozoa</taxon>
        <taxon>Octocorallia</taxon>
        <taxon>Malacalcyonacea</taxon>
        <taxon>Plexauridae</taxon>
        <taxon>Paramuricea</taxon>
    </lineage>
</organism>
<keyword evidence="4 8" id="KW-0560">Oxidoreductase</keyword>
<dbReference type="PANTHER" id="PTHR24289">
    <property type="entry name" value="STEROID 17-ALPHA-HYDROXYLASE/17,20 LYASE"/>
    <property type="match status" value="1"/>
</dbReference>
<dbReference type="InterPro" id="IPR036396">
    <property type="entry name" value="Cyt_P450_sf"/>
</dbReference>
<evidence type="ECO:0000256" key="8">
    <source>
        <dbReference type="RuleBase" id="RU000461"/>
    </source>
</evidence>
<evidence type="ECO:0000256" key="4">
    <source>
        <dbReference type="ARBA" id="ARBA00023002"/>
    </source>
</evidence>
<protein>
    <submittedName>
        <fullName evidence="9">Steroid 17-alpha-hydroxylase 17,20 lyase-like</fullName>
    </submittedName>
</protein>
<dbReference type="GO" id="GO:0042446">
    <property type="term" value="P:hormone biosynthetic process"/>
    <property type="evidence" value="ECO:0007669"/>
    <property type="project" value="TreeGrafter"/>
</dbReference>
<dbReference type="InterPro" id="IPR002401">
    <property type="entry name" value="Cyt_P450_E_grp-I"/>
</dbReference>
<keyword evidence="6 8" id="KW-0503">Monooxygenase</keyword>
<evidence type="ECO:0000313" key="10">
    <source>
        <dbReference type="Proteomes" id="UP001152795"/>
    </source>
</evidence>
<dbReference type="PROSITE" id="PS00086">
    <property type="entry name" value="CYTOCHROME_P450"/>
    <property type="match status" value="1"/>
</dbReference>
<keyword evidence="9" id="KW-0456">Lyase</keyword>
<sequence>MAADPVTPFSKLAEKYGDIFTVAFPNGNAVILNTASLVREARLAPGRQEDLAGKSPESFFPFGEIMGHNMAGSDYSAAYLFEKKVFVSAMHSFGAGIEQASVRAGHAVEITMKEIENKPGRSFLPKNLFESSIVVQLLEWLTSKKITLDDPMVKDLNEFNAIMGRQALLNTVYQLFPFLCYLPTQFFPDIKRAQQIREKIFPPEYRAHQQSYIPGTIRDLTDSFISAYEKELVKETGKDIGSKDSSIPGLMLNVVIVGSETSSAWLTWFFLFNVLYPNVQSKIHEELDAVVGRDRLPNWKDAESLPFLQVTLCEVERASGMMTLVGTNAIRDTTIAGYHIPKGTFVGLNLPKVHTDKREWPEPEKFKPERFLDEDGKFVGWNKLHGFMPFGVGRRECPGQSLAKVMMFSFASILLHRYKIELPEGAARCRVIKYPLRK</sequence>
<feature type="binding site" description="axial binding residue" evidence="7">
    <location>
        <position position="397"/>
    </location>
    <ligand>
        <name>heme</name>
        <dbReference type="ChEBI" id="CHEBI:30413"/>
    </ligand>
    <ligandPart>
        <name>Fe</name>
        <dbReference type="ChEBI" id="CHEBI:18248"/>
    </ligandPart>
</feature>
<evidence type="ECO:0000313" key="9">
    <source>
        <dbReference type="EMBL" id="CAB3982911.1"/>
    </source>
</evidence>
<dbReference type="SUPFAM" id="SSF48264">
    <property type="entry name" value="Cytochrome P450"/>
    <property type="match status" value="1"/>
</dbReference>
<dbReference type="PRINTS" id="PR00463">
    <property type="entry name" value="EP450I"/>
</dbReference>
<dbReference type="Gene3D" id="1.10.630.10">
    <property type="entry name" value="Cytochrome P450"/>
    <property type="match status" value="1"/>
</dbReference>
<dbReference type="Pfam" id="PF00067">
    <property type="entry name" value="p450"/>
    <property type="match status" value="1"/>
</dbReference>
<keyword evidence="5 7" id="KW-0408">Iron</keyword>
<dbReference type="EMBL" id="CACRXK020000554">
    <property type="protein sequence ID" value="CAB3982911.1"/>
    <property type="molecule type" value="Genomic_DNA"/>
</dbReference>
<dbReference type="GO" id="GO:0016829">
    <property type="term" value="F:lyase activity"/>
    <property type="evidence" value="ECO:0007669"/>
    <property type="project" value="UniProtKB-KW"/>
</dbReference>
<dbReference type="InterPro" id="IPR001128">
    <property type="entry name" value="Cyt_P450"/>
</dbReference>
<comment type="similarity">
    <text evidence="1 8">Belongs to the cytochrome P450 family.</text>
</comment>
<reference evidence="9" key="1">
    <citation type="submission" date="2020-04" db="EMBL/GenBank/DDBJ databases">
        <authorList>
            <person name="Alioto T."/>
            <person name="Alioto T."/>
            <person name="Gomez Garrido J."/>
        </authorList>
    </citation>
    <scope>NUCLEOTIDE SEQUENCE</scope>
    <source>
        <strain evidence="9">A484AB</strain>
    </source>
</reference>
<comment type="caution">
    <text evidence="9">The sequence shown here is derived from an EMBL/GenBank/DDBJ whole genome shotgun (WGS) entry which is preliminary data.</text>
</comment>
<accession>A0A6S7GCB3</accession>
<dbReference type="GO" id="GO:0005506">
    <property type="term" value="F:iron ion binding"/>
    <property type="evidence" value="ECO:0007669"/>
    <property type="project" value="InterPro"/>
</dbReference>
<dbReference type="AlphaFoldDB" id="A0A6S7GCB3"/>
<evidence type="ECO:0000256" key="1">
    <source>
        <dbReference type="ARBA" id="ARBA00010617"/>
    </source>
</evidence>
<dbReference type="Proteomes" id="UP001152795">
    <property type="component" value="Unassembled WGS sequence"/>
</dbReference>
<dbReference type="InterPro" id="IPR017972">
    <property type="entry name" value="Cyt_P450_CS"/>
</dbReference>
<evidence type="ECO:0000256" key="7">
    <source>
        <dbReference type="PIRSR" id="PIRSR602401-1"/>
    </source>
</evidence>
<comment type="cofactor">
    <cofactor evidence="7">
        <name>heme</name>
        <dbReference type="ChEBI" id="CHEBI:30413"/>
    </cofactor>
</comment>
<dbReference type="GO" id="GO:0042448">
    <property type="term" value="P:progesterone metabolic process"/>
    <property type="evidence" value="ECO:0007669"/>
    <property type="project" value="TreeGrafter"/>
</dbReference>
<evidence type="ECO:0000256" key="6">
    <source>
        <dbReference type="ARBA" id="ARBA00023033"/>
    </source>
</evidence>
<dbReference type="GO" id="GO:0004508">
    <property type="term" value="F:steroid 17-alpha-monooxygenase activity"/>
    <property type="evidence" value="ECO:0007669"/>
    <property type="project" value="TreeGrafter"/>
</dbReference>
<dbReference type="GO" id="GO:0020037">
    <property type="term" value="F:heme binding"/>
    <property type="evidence" value="ECO:0007669"/>
    <property type="project" value="InterPro"/>
</dbReference>
<proteinExistence type="inferred from homology"/>
<evidence type="ECO:0000256" key="3">
    <source>
        <dbReference type="ARBA" id="ARBA00022723"/>
    </source>
</evidence>
<evidence type="ECO:0000256" key="5">
    <source>
        <dbReference type="ARBA" id="ARBA00023004"/>
    </source>
</evidence>